<feature type="domain" description="HTH tetR-type" evidence="5">
    <location>
        <begin position="18"/>
        <end position="78"/>
    </location>
</feature>
<comment type="caution">
    <text evidence="6">The sequence shown here is derived from an EMBL/GenBank/DDBJ whole genome shotgun (WGS) entry which is preliminary data.</text>
</comment>
<name>A0A918UJS9_9SPHN</name>
<keyword evidence="1" id="KW-0805">Transcription regulation</keyword>
<dbReference type="PANTHER" id="PTHR47506">
    <property type="entry name" value="TRANSCRIPTIONAL REGULATORY PROTEIN"/>
    <property type="match status" value="1"/>
</dbReference>
<dbReference type="Gene3D" id="1.10.357.10">
    <property type="entry name" value="Tetracycline Repressor, domain 2"/>
    <property type="match status" value="1"/>
</dbReference>
<dbReference type="GO" id="GO:0003677">
    <property type="term" value="F:DNA binding"/>
    <property type="evidence" value="ECO:0007669"/>
    <property type="project" value="UniProtKB-UniRule"/>
</dbReference>
<keyword evidence="3" id="KW-0804">Transcription</keyword>
<dbReference type="PROSITE" id="PS50977">
    <property type="entry name" value="HTH_TETR_2"/>
    <property type="match status" value="1"/>
</dbReference>
<evidence type="ECO:0000256" key="2">
    <source>
        <dbReference type="ARBA" id="ARBA00023125"/>
    </source>
</evidence>
<dbReference type="InterPro" id="IPR009057">
    <property type="entry name" value="Homeodomain-like_sf"/>
</dbReference>
<reference evidence="6" key="1">
    <citation type="journal article" date="2014" name="Int. J. Syst. Evol. Microbiol.">
        <title>Complete genome sequence of Corynebacterium casei LMG S-19264T (=DSM 44701T), isolated from a smear-ripened cheese.</title>
        <authorList>
            <consortium name="US DOE Joint Genome Institute (JGI-PGF)"/>
            <person name="Walter F."/>
            <person name="Albersmeier A."/>
            <person name="Kalinowski J."/>
            <person name="Ruckert C."/>
        </authorList>
    </citation>
    <scope>NUCLEOTIDE SEQUENCE</scope>
    <source>
        <strain evidence="6">KCTC 32255</strain>
    </source>
</reference>
<dbReference type="Proteomes" id="UP000648075">
    <property type="component" value="Unassembled WGS sequence"/>
</dbReference>
<organism evidence="6 7">
    <name type="scientific">Novosphingobium colocasiae</name>
    <dbReference type="NCBI Taxonomy" id="1256513"/>
    <lineage>
        <taxon>Bacteria</taxon>
        <taxon>Pseudomonadati</taxon>
        <taxon>Pseudomonadota</taxon>
        <taxon>Alphaproteobacteria</taxon>
        <taxon>Sphingomonadales</taxon>
        <taxon>Sphingomonadaceae</taxon>
        <taxon>Novosphingobium</taxon>
    </lineage>
</organism>
<feature type="DNA-binding region" description="H-T-H motif" evidence="4">
    <location>
        <begin position="41"/>
        <end position="60"/>
    </location>
</feature>
<evidence type="ECO:0000259" key="5">
    <source>
        <dbReference type="PROSITE" id="PS50977"/>
    </source>
</evidence>
<keyword evidence="7" id="KW-1185">Reference proteome</keyword>
<evidence type="ECO:0000313" key="6">
    <source>
        <dbReference type="EMBL" id="GGZ14811.1"/>
    </source>
</evidence>
<dbReference type="SUPFAM" id="SSF46689">
    <property type="entry name" value="Homeodomain-like"/>
    <property type="match status" value="1"/>
</dbReference>
<dbReference type="EMBL" id="BMZA01000019">
    <property type="protein sequence ID" value="GGZ14811.1"/>
    <property type="molecule type" value="Genomic_DNA"/>
</dbReference>
<reference evidence="6" key="2">
    <citation type="submission" date="2020-09" db="EMBL/GenBank/DDBJ databases">
        <authorList>
            <person name="Sun Q."/>
            <person name="Kim S."/>
        </authorList>
    </citation>
    <scope>NUCLEOTIDE SEQUENCE</scope>
    <source>
        <strain evidence="6">KCTC 32255</strain>
    </source>
</reference>
<evidence type="ECO:0000256" key="4">
    <source>
        <dbReference type="PROSITE-ProRule" id="PRU00335"/>
    </source>
</evidence>
<accession>A0A918UJS9</accession>
<gene>
    <name evidence="6" type="ORF">GCM10011614_32220</name>
</gene>
<protein>
    <recommendedName>
        <fullName evidence="5">HTH tetR-type domain-containing protein</fullName>
    </recommendedName>
</protein>
<dbReference type="AlphaFoldDB" id="A0A918UJS9"/>
<dbReference type="Pfam" id="PF00440">
    <property type="entry name" value="TetR_N"/>
    <property type="match status" value="1"/>
</dbReference>
<dbReference type="RefSeq" id="WP_189622322.1">
    <property type="nucleotide sequence ID" value="NZ_BMZA01000019.1"/>
</dbReference>
<proteinExistence type="predicted"/>
<dbReference type="PANTHER" id="PTHR47506:SF6">
    <property type="entry name" value="HTH-TYPE TRANSCRIPTIONAL REPRESSOR NEMR"/>
    <property type="match status" value="1"/>
</dbReference>
<evidence type="ECO:0000313" key="7">
    <source>
        <dbReference type="Proteomes" id="UP000648075"/>
    </source>
</evidence>
<sequence>MEEQVIKSRTRKLTARGLATRKLILSTTVELIAKQGYHASNIQLISEACGIPRGSILHQFPTRLDLMASVIEFITSEMTLNTQQLLAAEPDPKVRLLSFFDVVWGVARSDLSVANAEIQDASHWDADLADKVGRMTDVLEGGFIREFLSIAEAAGIAHPRALLPLLTMTLVSMRGFLVSFRLLEKETFLRPGHDYLRAHFNAALQQSLG</sequence>
<evidence type="ECO:0000256" key="1">
    <source>
        <dbReference type="ARBA" id="ARBA00023015"/>
    </source>
</evidence>
<dbReference type="PRINTS" id="PR00455">
    <property type="entry name" value="HTHTETR"/>
</dbReference>
<evidence type="ECO:0000256" key="3">
    <source>
        <dbReference type="ARBA" id="ARBA00023163"/>
    </source>
</evidence>
<keyword evidence="2 4" id="KW-0238">DNA-binding</keyword>
<dbReference type="InterPro" id="IPR001647">
    <property type="entry name" value="HTH_TetR"/>
</dbReference>